<keyword evidence="3 6" id="KW-0808">Transferase</keyword>
<evidence type="ECO:0000313" key="7">
    <source>
        <dbReference type="Proteomes" id="UP000280197"/>
    </source>
</evidence>
<name>A0A3S9I4C2_9ACTN</name>
<keyword evidence="5" id="KW-1133">Transmembrane helix</keyword>
<dbReference type="GO" id="GO:0016757">
    <property type="term" value="F:glycosyltransferase activity"/>
    <property type="evidence" value="ECO:0007669"/>
    <property type="project" value="UniProtKB-KW"/>
</dbReference>
<dbReference type="EMBL" id="CP034463">
    <property type="protein sequence ID" value="AZP19082.1"/>
    <property type="molecule type" value="Genomic_DNA"/>
</dbReference>
<feature type="transmembrane region" description="Helical" evidence="5">
    <location>
        <begin position="328"/>
        <end position="346"/>
    </location>
</feature>
<keyword evidence="2" id="KW-0328">Glycosyltransferase</keyword>
<feature type="region of interest" description="Disordered" evidence="4">
    <location>
        <begin position="17"/>
        <end position="49"/>
    </location>
</feature>
<dbReference type="CDD" id="cd06423">
    <property type="entry name" value="CESA_like"/>
    <property type="match status" value="1"/>
</dbReference>
<dbReference type="Gene3D" id="3.90.550.10">
    <property type="entry name" value="Spore Coat Polysaccharide Biosynthesis Protein SpsA, Chain A"/>
    <property type="match status" value="1"/>
</dbReference>
<dbReference type="KEGG" id="saqu:EJC51_25245"/>
<dbReference type="SUPFAM" id="SSF53448">
    <property type="entry name" value="Nucleotide-diphospho-sugar transferases"/>
    <property type="match status" value="1"/>
</dbReference>
<dbReference type="Pfam" id="PF13641">
    <property type="entry name" value="Glyco_tranf_2_3"/>
    <property type="match status" value="1"/>
</dbReference>
<dbReference type="AlphaFoldDB" id="A0A3S9I4C2"/>
<keyword evidence="5" id="KW-0472">Membrane</keyword>
<feature type="transmembrane region" description="Helical" evidence="5">
    <location>
        <begin position="305"/>
        <end position="322"/>
    </location>
</feature>
<comment type="similarity">
    <text evidence="1">Belongs to the glycosyltransferase 2 family.</text>
</comment>
<evidence type="ECO:0000313" key="6">
    <source>
        <dbReference type="EMBL" id="AZP19082.1"/>
    </source>
</evidence>
<evidence type="ECO:0000256" key="3">
    <source>
        <dbReference type="ARBA" id="ARBA00022679"/>
    </source>
</evidence>
<protein>
    <submittedName>
        <fullName evidence="6">Glycosyltransferase family 2 protein</fullName>
    </submittedName>
</protein>
<dbReference type="Proteomes" id="UP000280197">
    <property type="component" value="Chromosome"/>
</dbReference>
<reference evidence="6 7" key="1">
    <citation type="submission" date="2018-12" db="EMBL/GenBank/DDBJ databases">
        <authorList>
            <person name="Li K."/>
        </authorList>
    </citation>
    <scope>NUCLEOTIDE SEQUENCE [LARGE SCALE GENOMIC DNA]</scope>
    <source>
        <strain evidence="7">CR22</strain>
    </source>
</reference>
<keyword evidence="5" id="KW-0812">Transmembrane</keyword>
<gene>
    <name evidence="6" type="ORF">EJC51_25245</name>
</gene>
<evidence type="ECO:0000256" key="4">
    <source>
        <dbReference type="SAM" id="MobiDB-lite"/>
    </source>
</evidence>
<organism evidence="6 7">
    <name type="scientific">Streptomyces aquilus</name>
    <dbReference type="NCBI Taxonomy" id="2548456"/>
    <lineage>
        <taxon>Bacteria</taxon>
        <taxon>Bacillati</taxon>
        <taxon>Actinomycetota</taxon>
        <taxon>Actinomycetes</taxon>
        <taxon>Kitasatosporales</taxon>
        <taxon>Streptomycetaceae</taxon>
        <taxon>Streptomyces</taxon>
    </lineage>
</organism>
<dbReference type="PANTHER" id="PTHR43630">
    <property type="entry name" value="POLY-BETA-1,6-N-ACETYL-D-GLUCOSAMINE SYNTHASE"/>
    <property type="match status" value="1"/>
</dbReference>
<keyword evidence="7" id="KW-1185">Reference proteome</keyword>
<accession>A0A3S9I4C2</accession>
<feature type="compositionally biased region" description="Basic residues" evidence="4">
    <location>
        <begin position="30"/>
        <end position="40"/>
    </location>
</feature>
<evidence type="ECO:0000256" key="2">
    <source>
        <dbReference type="ARBA" id="ARBA00022676"/>
    </source>
</evidence>
<evidence type="ECO:0000256" key="1">
    <source>
        <dbReference type="ARBA" id="ARBA00006739"/>
    </source>
</evidence>
<dbReference type="InterPro" id="IPR029044">
    <property type="entry name" value="Nucleotide-diphossugar_trans"/>
</dbReference>
<proteinExistence type="inferred from homology"/>
<sequence length="398" mass="43799">MVPSPVLARLRTRGPGVLDLAAPSGPRPHQVPRHAARRAHAAPEEPPTRPRLAVLIPAHNEADRIGAAIDGLRDQTRRPDLVVVVCDNCTDDTAEIAVAHGAQVFHTQGNTHKKAGALNQAIAWMLPHLDDRDLLLVQDADTVLDPTFAETALATFNRKVGAVGGVFYGEDGGGLLGLLQRMEFHRYAWELERTGGKAQVLTGTGTMFRARVLREVRAARRAGVIGGGSGYYSLASLTEDDEMTKAVKTLGYRAMSPAGCAVTTEVMPTLGKLWHQRLRWQRGALENLRDYGWTKVTARYFAQQVLMGFGALSFLVYLVYMTTFTTLYGWPGFSPFWTGIGLIFVVEKTVSVRRAGPKAVLVAALMVPEMLYDLFQHAVYFTSLWGMVRRSEEKWVAT</sequence>
<dbReference type="PANTHER" id="PTHR43630:SF1">
    <property type="entry name" value="POLY-BETA-1,6-N-ACETYL-D-GLUCOSAMINE SYNTHASE"/>
    <property type="match status" value="1"/>
</dbReference>
<evidence type="ECO:0000256" key="5">
    <source>
        <dbReference type="SAM" id="Phobius"/>
    </source>
</evidence>